<keyword evidence="3" id="KW-1185">Reference proteome</keyword>
<feature type="region of interest" description="Disordered" evidence="1">
    <location>
        <begin position="207"/>
        <end position="243"/>
    </location>
</feature>
<accession>A0A5J4ZNZ7</accession>
<feature type="compositionally biased region" description="Low complexity" evidence="1">
    <location>
        <begin position="270"/>
        <end position="282"/>
    </location>
</feature>
<feature type="region of interest" description="Disordered" evidence="1">
    <location>
        <begin position="263"/>
        <end position="289"/>
    </location>
</feature>
<evidence type="ECO:0008006" key="4">
    <source>
        <dbReference type="Google" id="ProtNLM"/>
    </source>
</evidence>
<dbReference type="OrthoDB" id="62853at2759"/>
<evidence type="ECO:0000256" key="1">
    <source>
        <dbReference type="SAM" id="MobiDB-lite"/>
    </source>
</evidence>
<name>A0A5J4ZNZ7_9ASTE</name>
<sequence>MLGGMLENDVNNSLLGKREESDEVIEGAVPGSKDDEQVPSGKGKSVSHKRKNISGDVVYPSKKERRVSDLMSGSCTDLLNGESEPENKAGRKLTSSSGKKRKAVDSISDGSAVKSRNSVETSKPFLRIGETIRKVASQLALSTPIVNSKKSRGRKKFTPVEYLPPDEMLSQLCLIARDPMKEYSFLISIVSFLSDFRNSFCVKNANSQNQKKSTGEVSGEQTGKRSSNSETTETSGFEGMEDSYWTDRIIQSNTEEQVLFEPETPHENGAPTLEPAAALEPTPKSDSKQEASVVNHELEAGNLAGHMDDKFEQEYSPTALILNFTDLDSVPSETNLNKIFCRYGPLNERETEVLKKGNRAKVVFQRRSDAETAFSSAGKFSIFGPSLVSYRLNYSPTARKTPTSSTKGRRKDAAFLEGNAV</sequence>
<dbReference type="InterPro" id="IPR053063">
    <property type="entry name" value="PWWP_domain_containing_PDP"/>
</dbReference>
<proteinExistence type="predicted"/>
<organism evidence="2 3">
    <name type="scientific">Nyssa sinensis</name>
    <dbReference type="NCBI Taxonomy" id="561372"/>
    <lineage>
        <taxon>Eukaryota</taxon>
        <taxon>Viridiplantae</taxon>
        <taxon>Streptophyta</taxon>
        <taxon>Embryophyta</taxon>
        <taxon>Tracheophyta</taxon>
        <taxon>Spermatophyta</taxon>
        <taxon>Magnoliopsida</taxon>
        <taxon>eudicotyledons</taxon>
        <taxon>Gunneridae</taxon>
        <taxon>Pentapetalae</taxon>
        <taxon>asterids</taxon>
        <taxon>Cornales</taxon>
        <taxon>Nyssaceae</taxon>
        <taxon>Nyssa</taxon>
    </lineage>
</organism>
<dbReference type="PANTHER" id="PTHR42851">
    <property type="entry name" value="ALDOLASE-RELATED"/>
    <property type="match status" value="1"/>
</dbReference>
<feature type="compositionally biased region" description="Polar residues" evidence="1">
    <location>
        <begin position="207"/>
        <end position="235"/>
    </location>
</feature>
<dbReference type="Proteomes" id="UP000325577">
    <property type="component" value="Linkage Group LG7"/>
</dbReference>
<feature type="region of interest" description="Disordered" evidence="1">
    <location>
        <begin position="1"/>
        <end position="120"/>
    </location>
</feature>
<evidence type="ECO:0000313" key="3">
    <source>
        <dbReference type="Proteomes" id="UP000325577"/>
    </source>
</evidence>
<protein>
    <recommendedName>
        <fullName evidence="4">RRM domain-containing protein</fullName>
    </recommendedName>
</protein>
<dbReference type="AlphaFoldDB" id="A0A5J4ZNZ7"/>
<reference evidence="2 3" key="1">
    <citation type="submission" date="2019-09" db="EMBL/GenBank/DDBJ databases">
        <title>A chromosome-level genome assembly of the Chinese tupelo Nyssa sinensis.</title>
        <authorList>
            <person name="Yang X."/>
            <person name="Kang M."/>
            <person name="Yang Y."/>
            <person name="Xiong H."/>
            <person name="Wang M."/>
            <person name="Zhang Z."/>
            <person name="Wang Z."/>
            <person name="Wu H."/>
            <person name="Ma T."/>
            <person name="Liu J."/>
            <person name="Xi Z."/>
        </authorList>
    </citation>
    <scope>NUCLEOTIDE SEQUENCE [LARGE SCALE GENOMIC DNA]</scope>
    <source>
        <strain evidence="2">J267</strain>
        <tissue evidence="2">Leaf</tissue>
    </source>
</reference>
<evidence type="ECO:0000313" key="2">
    <source>
        <dbReference type="EMBL" id="KAA8518801.1"/>
    </source>
</evidence>
<dbReference type="PANTHER" id="PTHR42851:SF19">
    <property type="entry name" value="PWWP DOMAIN-CONTAINING PROTEIN 2-RELATED"/>
    <property type="match status" value="1"/>
</dbReference>
<gene>
    <name evidence="2" type="ORF">F0562_016425</name>
</gene>
<dbReference type="EMBL" id="CM018050">
    <property type="protein sequence ID" value="KAA8518801.1"/>
    <property type="molecule type" value="Genomic_DNA"/>
</dbReference>